<dbReference type="EMBL" id="RCHU01001203">
    <property type="protein sequence ID" value="TKR66484.1"/>
    <property type="molecule type" value="Genomic_DNA"/>
</dbReference>
<sequence length="143" mass="16256">MQVQDSDWCRICAGGLLPSRTILCLAISDSDTRGSETLLANAPSSLEPLQLPGCGFGKTDRAWWWTVNVTRKEKKNVQEKHYMPGSVQCGTNRSTLKPRRPLKFKTKDSPTCSLRNSVCIEERKKIEKEREEEEPKQFFLGPK</sequence>
<organism evidence="1">
    <name type="scientific">Populus alba</name>
    <name type="common">White poplar</name>
    <dbReference type="NCBI Taxonomy" id="43335"/>
    <lineage>
        <taxon>Eukaryota</taxon>
        <taxon>Viridiplantae</taxon>
        <taxon>Streptophyta</taxon>
        <taxon>Embryophyta</taxon>
        <taxon>Tracheophyta</taxon>
        <taxon>Spermatophyta</taxon>
        <taxon>Magnoliopsida</taxon>
        <taxon>eudicotyledons</taxon>
        <taxon>Gunneridae</taxon>
        <taxon>Pentapetalae</taxon>
        <taxon>rosids</taxon>
        <taxon>fabids</taxon>
        <taxon>Malpighiales</taxon>
        <taxon>Salicaceae</taxon>
        <taxon>Saliceae</taxon>
        <taxon>Populus</taxon>
    </lineage>
</organism>
<protein>
    <submittedName>
        <fullName evidence="1">Uncharacterized protein</fullName>
    </submittedName>
</protein>
<accession>A0A4U5MBP4</accession>
<name>A0A4U5MBP4_POPAL</name>
<dbReference type="AlphaFoldDB" id="A0A4U5MBP4"/>
<evidence type="ECO:0000313" key="1">
    <source>
        <dbReference type="EMBL" id="TKR66484.1"/>
    </source>
</evidence>
<comment type="caution">
    <text evidence="1">The sequence shown here is derived from an EMBL/GenBank/DDBJ whole genome shotgun (WGS) entry which is preliminary data.</text>
</comment>
<proteinExistence type="predicted"/>
<reference evidence="1" key="1">
    <citation type="submission" date="2018-10" db="EMBL/GenBank/DDBJ databases">
        <title>Population genomic analysis revealed the cold adaptation of white poplar.</title>
        <authorList>
            <person name="Liu Y.-J."/>
        </authorList>
    </citation>
    <scope>NUCLEOTIDE SEQUENCE [LARGE SCALE GENOMIC DNA]</scope>
    <source>
        <strain evidence="1">PAL-ZL1</strain>
    </source>
</reference>
<gene>
    <name evidence="1" type="ORF">D5086_0000311740</name>
</gene>